<reference evidence="8 9" key="1">
    <citation type="journal article" date="2014" name="Genome Announc.">
        <title>Draft genome sequence of the pathogenic fungus Scedosporium apiospermum.</title>
        <authorList>
            <person name="Vandeputte P."/>
            <person name="Ghamrawi S."/>
            <person name="Rechenmann M."/>
            <person name="Iltis A."/>
            <person name="Giraud S."/>
            <person name="Fleury M."/>
            <person name="Thornton C."/>
            <person name="Delhaes L."/>
            <person name="Meyer W."/>
            <person name="Papon N."/>
            <person name="Bouchara J.P."/>
        </authorList>
    </citation>
    <scope>NUCLEOTIDE SEQUENCE [LARGE SCALE GENOMIC DNA]</scope>
    <source>
        <strain evidence="8 9">IHEM 14462</strain>
    </source>
</reference>
<dbReference type="OMA" id="PCESIPE"/>
<dbReference type="Proteomes" id="UP000028545">
    <property type="component" value="Unassembled WGS sequence"/>
</dbReference>
<dbReference type="VEuPathDB" id="FungiDB:SAPIO_CDS8265"/>
<accession>A0A084FZ89</accession>
<feature type="domain" description="Xylanolytic transcriptional activator regulatory" evidence="7">
    <location>
        <begin position="287"/>
        <end position="354"/>
    </location>
</feature>
<evidence type="ECO:0000313" key="8">
    <source>
        <dbReference type="EMBL" id="KEZ40401.1"/>
    </source>
</evidence>
<keyword evidence="3" id="KW-0238">DNA-binding</keyword>
<evidence type="ECO:0000256" key="2">
    <source>
        <dbReference type="ARBA" id="ARBA00023015"/>
    </source>
</evidence>
<dbReference type="GO" id="GO:0003677">
    <property type="term" value="F:DNA binding"/>
    <property type="evidence" value="ECO:0007669"/>
    <property type="project" value="UniProtKB-KW"/>
</dbReference>
<evidence type="ECO:0000313" key="9">
    <source>
        <dbReference type="Proteomes" id="UP000028545"/>
    </source>
</evidence>
<proteinExistence type="predicted"/>
<dbReference type="AlphaFoldDB" id="A0A084FZ89"/>
<dbReference type="RefSeq" id="XP_016640200.1">
    <property type="nucleotide sequence ID" value="XM_016789937.1"/>
</dbReference>
<dbReference type="KEGG" id="sapo:SAPIO_CDS8265"/>
<dbReference type="CDD" id="cd00067">
    <property type="entry name" value="GAL4"/>
    <property type="match status" value="1"/>
</dbReference>
<dbReference type="GO" id="GO:0008270">
    <property type="term" value="F:zinc ion binding"/>
    <property type="evidence" value="ECO:0007669"/>
    <property type="project" value="InterPro"/>
</dbReference>
<evidence type="ECO:0000256" key="4">
    <source>
        <dbReference type="ARBA" id="ARBA00023163"/>
    </source>
</evidence>
<dbReference type="InterPro" id="IPR007219">
    <property type="entry name" value="XnlR_reg_dom"/>
</dbReference>
<dbReference type="InterPro" id="IPR001138">
    <property type="entry name" value="Zn2Cys6_DnaBD"/>
</dbReference>
<name>A0A084FZ89_PSEDA</name>
<dbReference type="PANTHER" id="PTHR46910">
    <property type="entry name" value="TRANSCRIPTION FACTOR PDR1"/>
    <property type="match status" value="1"/>
</dbReference>
<protein>
    <recommendedName>
        <fullName evidence="7">Xylanolytic transcriptional activator regulatory domain-containing protein</fullName>
    </recommendedName>
</protein>
<evidence type="ECO:0000256" key="6">
    <source>
        <dbReference type="SAM" id="MobiDB-lite"/>
    </source>
</evidence>
<dbReference type="GO" id="GO:0005634">
    <property type="term" value="C:nucleus"/>
    <property type="evidence" value="ECO:0007669"/>
    <property type="project" value="UniProtKB-SubCell"/>
</dbReference>
<dbReference type="Pfam" id="PF04082">
    <property type="entry name" value="Fungal_trans"/>
    <property type="match status" value="1"/>
</dbReference>
<gene>
    <name evidence="8" type="ORF">SAPIO_CDS8265</name>
</gene>
<dbReference type="GeneID" id="27727337"/>
<dbReference type="GO" id="GO:0006351">
    <property type="term" value="P:DNA-templated transcription"/>
    <property type="evidence" value="ECO:0007669"/>
    <property type="project" value="InterPro"/>
</dbReference>
<dbReference type="EMBL" id="JOWA01000121">
    <property type="protein sequence ID" value="KEZ40401.1"/>
    <property type="molecule type" value="Genomic_DNA"/>
</dbReference>
<comment type="subcellular location">
    <subcellularLocation>
        <location evidence="1">Nucleus</location>
    </subcellularLocation>
</comment>
<feature type="region of interest" description="Disordered" evidence="6">
    <location>
        <begin position="481"/>
        <end position="507"/>
    </location>
</feature>
<dbReference type="OrthoDB" id="39175at2759"/>
<dbReference type="GO" id="GO:0000981">
    <property type="term" value="F:DNA-binding transcription factor activity, RNA polymerase II-specific"/>
    <property type="evidence" value="ECO:0007669"/>
    <property type="project" value="InterPro"/>
</dbReference>
<dbReference type="CDD" id="cd12148">
    <property type="entry name" value="fungal_TF_MHR"/>
    <property type="match status" value="1"/>
</dbReference>
<organism evidence="8 9">
    <name type="scientific">Pseudallescheria apiosperma</name>
    <name type="common">Scedosporium apiospermum</name>
    <dbReference type="NCBI Taxonomy" id="563466"/>
    <lineage>
        <taxon>Eukaryota</taxon>
        <taxon>Fungi</taxon>
        <taxon>Dikarya</taxon>
        <taxon>Ascomycota</taxon>
        <taxon>Pezizomycotina</taxon>
        <taxon>Sordariomycetes</taxon>
        <taxon>Hypocreomycetidae</taxon>
        <taxon>Microascales</taxon>
        <taxon>Microascaceae</taxon>
        <taxon>Scedosporium</taxon>
    </lineage>
</organism>
<sequence length="598" mass="65308">MATSAGPTTRACFSLKNNKTCDACRSRKVRCTGMSEFVWPLRPLHSTEQFSLSEDPTHLPTPAQSDGTAGPCESIPELHVDRLLAGAQAPGTSGVQASADSVFVSGNGGRNNLSFFTDARLQSLATCLGHTRINELVGRISTIIASRVRRADPVYSAVRRRAQSPNLQLPDKALATSYIKLYFDNVHPLYPFLDRNTFEKTAFSSDLSQIIANSKPWACLYYSVLAIGCQYAHGGSFEPGKGEAWKLFVVAMAIFSDLVLLPDSLTTLQALAAMAIYSSSVSGLAIEHAILSEAARRAQNLSSNGFTGLDTQTYQRTFWILYGMEKISSFHFGHSSGFVDYDISCPIPYIPESIFGEFNWFLSFIRHARLLSRAYTSLFSAGVSGKPRSYYLDTIAQLTEELEEWRMSLPDTGFQPKALFTLFDHVIHNPLQSDTWSNLALLEMVGGHFSRIDYATGGSLPGSLVSEFSHIARDYVRDVQRRNGDPIGNPHAFQSPPISPGLLSPRRGPLPSVAPVSAAKPETLAVEETTQDVPMTEAQVMPRLSPADGMDCSMPIGLIDNQLLGGPPPAGTDVMGLFTYFVPDLDSLLYDDYVVNGN</sequence>
<dbReference type="SMART" id="SM00906">
    <property type="entry name" value="Fungal_trans"/>
    <property type="match status" value="1"/>
</dbReference>
<dbReference type="HOGENOM" id="CLU_016058_3_1_1"/>
<evidence type="ECO:0000256" key="3">
    <source>
        <dbReference type="ARBA" id="ARBA00023125"/>
    </source>
</evidence>
<comment type="caution">
    <text evidence="8">The sequence shown here is derived from an EMBL/GenBank/DDBJ whole genome shotgun (WGS) entry which is preliminary data.</text>
</comment>
<dbReference type="InterPro" id="IPR050987">
    <property type="entry name" value="AtrR-like"/>
</dbReference>
<keyword evidence="5" id="KW-0539">Nucleus</keyword>
<keyword evidence="4" id="KW-0804">Transcription</keyword>
<feature type="region of interest" description="Disordered" evidence="6">
    <location>
        <begin position="51"/>
        <end position="72"/>
    </location>
</feature>
<evidence type="ECO:0000259" key="7">
    <source>
        <dbReference type="SMART" id="SM00906"/>
    </source>
</evidence>
<keyword evidence="9" id="KW-1185">Reference proteome</keyword>
<evidence type="ECO:0000256" key="5">
    <source>
        <dbReference type="ARBA" id="ARBA00023242"/>
    </source>
</evidence>
<dbReference type="PANTHER" id="PTHR46910:SF37">
    <property type="entry name" value="ZN(II)2CYS6 TRANSCRIPTION FACTOR (EUROFUNG)"/>
    <property type="match status" value="1"/>
</dbReference>
<evidence type="ECO:0000256" key="1">
    <source>
        <dbReference type="ARBA" id="ARBA00004123"/>
    </source>
</evidence>
<keyword evidence="2" id="KW-0805">Transcription regulation</keyword>